<dbReference type="AlphaFoldDB" id="A0A8E0VPN3"/>
<dbReference type="InterPro" id="IPR049730">
    <property type="entry name" value="SNF2/RAD54-like_C"/>
</dbReference>
<feature type="compositionally biased region" description="Basic and acidic residues" evidence="2">
    <location>
        <begin position="820"/>
        <end position="836"/>
    </location>
</feature>
<dbReference type="Pfam" id="PF00271">
    <property type="entry name" value="Helicase_C"/>
    <property type="match status" value="1"/>
</dbReference>
<keyword evidence="6" id="KW-1185">Reference proteome</keyword>
<dbReference type="GO" id="GO:0005634">
    <property type="term" value="C:nucleus"/>
    <property type="evidence" value="ECO:0007669"/>
    <property type="project" value="TreeGrafter"/>
</dbReference>
<feature type="domain" description="Helicase C-terminal" evidence="4">
    <location>
        <begin position="376"/>
        <end position="543"/>
    </location>
</feature>
<dbReference type="Gene3D" id="1.20.120.850">
    <property type="entry name" value="SWI2/SNF2 ATPases, N-terminal domain"/>
    <property type="match status" value="1"/>
</dbReference>
<evidence type="ECO:0000256" key="1">
    <source>
        <dbReference type="ARBA" id="ARBA00022801"/>
    </source>
</evidence>
<dbReference type="PROSITE" id="PS51192">
    <property type="entry name" value="HELICASE_ATP_BIND_1"/>
    <property type="match status" value="1"/>
</dbReference>
<dbReference type="PANTHER" id="PTHR45629:SF7">
    <property type="entry name" value="DNA EXCISION REPAIR PROTEIN ERCC-6-RELATED"/>
    <property type="match status" value="1"/>
</dbReference>
<dbReference type="SMART" id="SM00487">
    <property type="entry name" value="DEXDc"/>
    <property type="match status" value="1"/>
</dbReference>
<dbReference type="PANTHER" id="PTHR45629">
    <property type="entry name" value="SNF2/RAD54 FAMILY MEMBER"/>
    <property type="match status" value="1"/>
</dbReference>
<evidence type="ECO:0000259" key="3">
    <source>
        <dbReference type="PROSITE" id="PS51192"/>
    </source>
</evidence>
<reference evidence="5" key="1">
    <citation type="submission" date="2019-05" db="EMBL/GenBank/DDBJ databases">
        <title>Annotation for the trematode Fasciolopsis buski.</title>
        <authorList>
            <person name="Choi Y.-J."/>
        </authorList>
    </citation>
    <scope>NUCLEOTIDE SEQUENCE</scope>
    <source>
        <strain evidence="5">HT</strain>
        <tissue evidence="5">Whole worm</tissue>
    </source>
</reference>
<dbReference type="InterPro" id="IPR000330">
    <property type="entry name" value="SNF2_N"/>
</dbReference>
<dbReference type="Proteomes" id="UP000728185">
    <property type="component" value="Unassembled WGS sequence"/>
</dbReference>
<feature type="compositionally biased region" description="Basic and acidic residues" evidence="2">
    <location>
        <begin position="857"/>
        <end position="872"/>
    </location>
</feature>
<feature type="region of interest" description="Disordered" evidence="2">
    <location>
        <begin position="602"/>
        <end position="639"/>
    </location>
</feature>
<comment type="caution">
    <text evidence="5">The sequence shown here is derived from an EMBL/GenBank/DDBJ whole genome shotgun (WGS) entry which is preliminary data.</text>
</comment>
<dbReference type="GO" id="GO:0005524">
    <property type="term" value="F:ATP binding"/>
    <property type="evidence" value="ECO:0007669"/>
    <property type="project" value="InterPro"/>
</dbReference>
<dbReference type="GO" id="GO:0008094">
    <property type="term" value="F:ATP-dependent activity, acting on DNA"/>
    <property type="evidence" value="ECO:0007669"/>
    <property type="project" value="TreeGrafter"/>
</dbReference>
<dbReference type="InterPro" id="IPR050496">
    <property type="entry name" value="SNF2_RAD54_helicase_repair"/>
</dbReference>
<evidence type="ECO:0000313" key="5">
    <source>
        <dbReference type="EMBL" id="KAA0199727.1"/>
    </source>
</evidence>
<dbReference type="GO" id="GO:0006283">
    <property type="term" value="P:transcription-coupled nucleotide-excision repair"/>
    <property type="evidence" value="ECO:0007669"/>
    <property type="project" value="TreeGrafter"/>
</dbReference>
<dbReference type="PROSITE" id="PS51194">
    <property type="entry name" value="HELICASE_CTER"/>
    <property type="match status" value="1"/>
</dbReference>
<feature type="compositionally biased region" description="Acidic residues" evidence="2">
    <location>
        <begin position="607"/>
        <end position="620"/>
    </location>
</feature>
<keyword evidence="1" id="KW-0378">Hydrolase</keyword>
<name>A0A8E0VPN3_9TREM</name>
<proteinExistence type="predicted"/>
<dbReference type="EMBL" id="LUCM01000959">
    <property type="protein sequence ID" value="KAA0199727.1"/>
    <property type="molecule type" value="Genomic_DNA"/>
</dbReference>
<dbReference type="SMART" id="SM00490">
    <property type="entry name" value="HELICc"/>
    <property type="match status" value="1"/>
</dbReference>
<sequence length="1156" mass="130481">MPTKVVKTYSEDLQYNLNKLRKKESNNVDDANLVNFQARLRRRNQLDVLELELARERGEPAPDAPEDGDLGANYRVPGRIWSRLFDYQRTGIIAFLAGLQHSEHLASQQPNLYPTNISMGSVLLVCPATVLQQWLSEFHSWCPIIRVAILHSSGSGYQKPAHLIRTMASHSGSVLLTTYNTLVVYQDLLVAHNWSYIILDEGHKIKNPEAEVTVAVKRFSTEHRIILSGSPVQNNLRELWSLFDFVSPGRLGPLPEFMQQFSIPITQGGYASASPLQVLFCRLTYYQRQLYREFTESQVCKNLLNGKGSVFTALILLRKLCNHPDLVTGGTKDMLGDESTCREQDAEQINECPKELTSRYPWTRFGCPLRSSKMLVVASLLRTWYSQGHRALLFSQSRRMLTILERLVVVLRLPYLRMDGSTPVSTRQTLISQFNAPASGEGHSKSNPFVFLLTTRVGGLGVNLTAASRVLIYDPDWNPTTDIQARERAWRIGQKKSVLIYRLLTSGTIEEKIYHRQIFKQFLTNRILKNPRQQRFFKTNDLKELLNFDDADSNTSDTSNQSRQPVSETAMYLRSEGLAYTVSRPRSKNRFDLLDERCQLKAATAQESDDDEAEIEEVHEEEAPSLRNEASSETSRRDHLRRLTKELSRRISEGRVDTEKPLFGREFVHPRGQKRRGTRVDGMRLSIVDRRAAYDTGDTEPVKKSRASTSANTDTSLGTRTTDPKQTEIMQSDVFLNALLARDSSAAELAGVPGDTAASQSGCSSSWDIIARKRASLDDDLRQEAIRIAQLAKEAIQQHRVENSSTQPTNVPGSSKRSVKSCERLSHSSKKIKDIHSNQLLSSSLENRKRLPKSVGRNRDRDKRSRGEKNGEAIHLPQVSHVIAHDQLIESLTNVDRVDTAFYRMETQRVVKLAVDELRTETTQTPLTVANPRHLQTTQSGISTVVECTRFGSAKDAFLWNPRETESQPFLYLRRTLEQSRLPKYGDSSTVVAPLSDNANASALLSGHVRFSSSVLLALIKIRQSARQSQTNRTSNALLRNSADAETIRRIQQVAVELLRLLSTPRMPVTTGFLAVRFKSVLSDNNQDVIKANHFRALLRLLARCHRPTAAVASANSSTTAHDRSRDVWCLRDSFQTVGHYFMEHVGQCELSNAFN</sequence>
<evidence type="ECO:0000313" key="6">
    <source>
        <dbReference type="Proteomes" id="UP000728185"/>
    </source>
</evidence>
<evidence type="ECO:0000259" key="4">
    <source>
        <dbReference type="PROSITE" id="PS51194"/>
    </source>
</evidence>
<dbReference type="SUPFAM" id="SSF52540">
    <property type="entry name" value="P-loop containing nucleoside triphosphate hydrolases"/>
    <property type="match status" value="2"/>
</dbReference>
<dbReference type="InterPro" id="IPR014001">
    <property type="entry name" value="Helicase_ATP-bd"/>
</dbReference>
<feature type="compositionally biased region" description="Polar residues" evidence="2">
    <location>
        <begin position="707"/>
        <end position="721"/>
    </location>
</feature>
<gene>
    <name evidence="5" type="ORF">FBUS_07568</name>
</gene>
<dbReference type="GO" id="GO:0016787">
    <property type="term" value="F:hydrolase activity"/>
    <property type="evidence" value="ECO:0007669"/>
    <property type="project" value="UniProtKB-KW"/>
</dbReference>
<dbReference type="OrthoDB" id="413460at2759"/>
<dbReference type="Gene3D" id="3.40.50.10810">
    <property type="entry name" value="Tandem AAA-ATPase domain"/>
    <property type="match status" value="1"/>
</dbReference>
<organism evidence="5 6">
    <name type="scientific">Fasciolopsis buskii</name>
    <dbReference type="NCBI Taxonomy" id="27845"/>
    <lineage>
        <taxon>Eukaryota</taxon>
        <taxon>Metazoa</taxon>
        <taxon>Spiralia</taxon>
        <taxon>Lophotrochozoa</taxon>
        <taxon>Platyhelminthes</taxon>
        <taxon>Trematoda</taxon>
        <taxon>Digenea</taxon>
        <taxon>Plagiorchiida</taxon>
        <taxon>Echinostomata</taxon>
        <taxon>Echinostomatoidea</taxon>
        <taxon>Fasciolidae</taxon>
        <taxon>Fasciolopsis</taxon>
    </lineage>
</organism>
<dbReference type="InterPro" id="IPR027417">
    <property type="entry name" value="P-loop_NTPase"/>
</dbReference>
<dbReference type="Gene3D" id="3.40.50.300">
    <property type="entry name" value="P-loop containing nucleotide triphosphate hydrolases"/>
    <property type="match status" value="1"/>
</dbReference>
<feature type="domain" description="Helicase ATP-binding" evidence="3">
    <location>
        <begin position="92"/>
        <end position="249"/>
    </location>
</feature>
<dbReference type="InterPro" id="IPR038718">
    <property type="entry name" value="SNF2-like_sf"/>
</dbReference>
<feature type="region of interest" description="Disordered" evidence="2">
    <location>
        <begin position="798"/>
        <end position="873"/>
    </location>
</feature>
<dbReference type="Pfam" id="PF00176">
    <property type="entry name" value="SNF2-rel_dom"/>
    <property type="match status" value="1"/>
</dbReference>
<dbReference type="CDD" id="cd18793">
    <property type="entry name" value="SF2_C_SNF"/>
    <property type="match status" value="1"/>
</dbReference>
<feature type="region of interest" description="Disordered" evidence="2">
    <location>
        <begin position="695"/>
        <end position="724"/>
    </location>
</feature>
<dbReference type="InterPro" id="IPR001650">
    <property type="entry name" value="Helicase_C-like"/>
</dbReference>
<protein>
    <submittedName>
        <fullName evidence="5">DNA excision repair protein ERCC-6</fullName>
    </submittedName>
</protein>
<evidence type="ECO:0000256" key="2">
    <source>
        <dbReference type="SAM" id="MobiDB-lite"/>
    </source>
</evidence>
<accession>A0A8E0VPN3</accession>
<feature type="compositionally biased region" description="Polar residues" evidence="2">
    <location>
        <begin position="803"/>
        <end position="816"/>
    </location>
</feature>